<comment type="caution">
    <text evidence="3">The sequence shown here is derived from an EMBL/GenBank/DDBJ whole genome shotgun (WGS) entry which is preliminary data.</text>
</comment>
<evidence type="ECO:0000256" key="2">
    <source>
        <dbReference type="SAM" id="Phobius"/>
    </source>
</evidence>
<dbReference type="AlphaFoldDB" id="A0A329MP80"/>
<evidence type="ECO:0000313" key="4">
    <source>
        <dbReference type="Proteomes" id="UP000250369"/>
    </source>
</evidence>
<dbReference type="RefSeq" id="WP_113030838.1">
    <property type="nucleotide sequence ID" value="NZ_QMFB01000005.1"/>
</dbReference>
<keyword evidence="2" id="KW-0812">Transmembrane</keyword>
<proteinExistence type="predicted"/>
<evidence type="ECO:0000256" key="1">
    <source>
        <dbReference type="SAM" id="MobiDB-lite"/>
    </source>
</evidence>
<feature type="transmembrane region" description="Helical" evidence="2">
    <location>
        <begin position="124"/>
        <end position="145"/>
    </location>
</feature>
<dbReference type="OrthoDB" id="2665204at2"/>
<feature type="transmembrane region" description="Helical" evidence="2">
    <location>
        <begin position="100"/>
        <end position="118"/>
    </location>
</feature>
<accession>A0A329MP80</accession>
<feature type="transmembrane region" description="Helical" evidence="2">
    <location>
        <begin position="193"/>
        <end position="214"/>
    </location>
</feature>
<feature type="region of interest" description="Disordered" evidence="1">
    <location>
        <begin position="1"/>
        <end position="32"/>
    </location>
</feature>
<evidence type="ECO:0000313" key="3">
    <source>
        <dbReference type="EMBL" id="RAV21136.1"/>
    </source>
</evidence>
<feature type="transmembrane region" description="Helical" evidence="2">
    <location>
        <begin position="226"/>
        <end position="243"/>
    </location>
</feature>
<feature type="transmembrane region" description="Helical" evidence="2">
    <location>
        <begin position="255"/>
        <end position="275"/>
    </location>
</feature>
<dbReference type="Proteomes" id="UP000250369">
    <property type="component" value="Unassembled WGS sequence"/>
</dbReference>
<keyword evidence="2" id="KW-0472">Membrane</keyword>
<sequence>MKDQKGKPDGSFPRPRYHTDDMTEDLSDNMADDLTDESLEQLARKIALLPGPPPPSGFVEAAMANWRKSQRVLSPPAKPAPFGFRQKAQTIYAQGFWKDIVLGLLLFAGGILFLLVTHPVPSTLILPIVGCIPMLVVLSNTARLAHCGMSELTRSLRLPLQWYVQARLLAIGMVSLVINGIALFVLYPAEEGALMLRLALLWSIPTLLNTAAALSIAARIRNFGQLAAMLVLLPVFWLILLTNQPVINWTASIDILRLGGLAALAALLLGGSLVINGSYLKKGGFLHGA</sequence>
<reference evidence="3 4" key="1">
    <citation type="journal article" date="2009" name="Int. J. Syst. Evol. Microbiol.">
        <title>Paenibacillus contaminans sp. nov., isolated from a contaminated laboratory plate.</title>
        <authorList>
            <person name="Chou J.H."/>
            <person name="Lee J.H."/>
            <person name="Lin M.C."/>
            <person name="Chang P.S."/>
            <person name="Arun A.B."/>
            <person name="Young C.C."/>
            <person name="Chen W.M."/>
        </authorList>
    </citation>
    <scope>NUCLEOTIDE SEQUENCE [LARGE SCALE GENOMIC DNA]</scope>
    <source>
        <strain evidence="3 4">CKOBP-6</strain>
    </source>
</reference>
<organism evidence="3 4">
    <name type="scientific">Paenibacillus contaminans</name>
    <dbReference type="NCBI Taxonomy" id="450362"/>
    <lineage>
        <taxon>Bacteria</taxon>
        <taxon>Bacillati</taxon>
        <taxon>Bacillota</taxon>
        <taxon>Bacilli</taxon>
        <taxon>Bacillales</taxon>
        <taxon>Paenibacillaceae</taxon>
        <taxon>Paenibacillus</taxon>
    </lineage>
</organism>
<keyword evidence="2" id="KW-1133">Transmembrane helix</keyword>
<gene>
    <name evidence="3" type="ORF">DQG23_10745</name>
</gene>
<feature type="transmembrane region" description="Helical" evidence="2">
    <location>
        <begin position="166"/>
        <end position="187"/>
    </location>
</feature>
<feature type="compositionally biased region" description="Acidic residues" evidence="1">
    <location>
        <begin position="22"/>
        <end position="32"/>
    </location>
</feature>
<protein>
    <submittedName>
        <fullName evidence="3">Uncharacterized protein</fullName>
    </submittedName>
</protein>
<dbReference type="EMBL" id="QMFB01000005">
    <property type="protein sequence ID" value="RAV21136.1"/>
    <property type="molecule type" value="Genomic_DNA"/>
</dbReference>
<name>A0A329MP80_9BACL</name>
<keyword evidence="4" id="KW-1185">Reference proteome</keyword>